<dbReference type="InterPro" id="IPR036397">
    <property type="entry name" value="RNaseH_sf"/>
</dbReference>
<protein>
    <recommendedName>
        <fullName evidence="2">Integrase catalytic domain-containing protein</fullName>
    </recommendedName>
</protein>
<dbReference type="PANTHER" id="PTHR42648:SF18">
    <property type="entry name" value="RETROTRANSPOSON, UNCLASSIFIED-LIKE PROTEIN"/>
    <property type="match status" value="1"/>
</dbReference>
<dbReference type="Gene3D" id="3.30.420.10">
    <property type="entry name" value="Ribonuclease H-like superfamily/Ribonuclease H"/>
    <property type="match status" value="1"/>
</dbReference>
<dbReference type="PANTHER" id="PTHR42648">
    <property type="entry name" value="TRANSPOSASE, PUTATIVE-RELATED"/>
    <property type="match status" value="1"/>
</dbReference>
<dbReference type="SUPFAM" id="SSF53098">
    <property type="entry name" value="Ribonuclease H-like"/>
    <property type="match status" value="1"/>
</dbReference>
<dbReference type="EMBL" id="GGEC01017037">
    <property type="protein sequence ID" value="MBW97520.1"/>
    <property type="molecule type" value="Transcribed_RNA"/>
</dbReference>
<dbReference type="InterPro" id="IPR012337">
    <property type="entry name" value="RNaseH-like_sf"/>
</dbReference>
<organism evidence="1">
    <name type="scientific">Rhizophora mucronata</name>
    <name type="common">Asiatic mangrove</name>
    <dbReference type="NCBI Taxonomy" id="61149"/>
    <lineage>
        <taxon>Eukaryota</taxon>
        <taxon>Viridiplantae</taxon>
        <taxon>Streptophyta</taxon>
        <taxon>Embryophyta</taxon>
        <taxon>Tracheophyta</taxon>
        <taxon>Spermatophyta</taxon>
        <taxon>Magnoliopsida</taxon>
        <taxon>eudicotyledons</taxon>
        <taxon>Gunneridae</taxon>
        <taxon>Pentapetalae</taxon>
        <taxon>rosids</taxon>
        <taxon>fabids</taxon>
        <taxon>Malpighiales</taxon>
        <taxon>Rhizophoraceae</taxon>
        <taxon>Rhizophora</taxon>
    </lineage>
</organism>
<accession>A0A2P2JVQ0</accession>
<evidence type="ECO:0000313" key="1">
    <source>
        <dbReference type="EMBL" id="MBW97520.1"/>
    </source>
</evidence>
<dbReference type="AlphaFoldDB" id="A0A2P2JVQ0"/>
<evidence type="ECO:0008006" key="2">
    <source>
        <dbReference type="Google" id="ProtNLM"/>
    </source>
</evidence>
<dbReference type="GO" id="GO:0003676">
    <property type="term" value="F:nucleic acid binding"/>
    <property type="evidence" value="ECO:0007669"/>
    <property type="project" value="InterPro"/>
</dbReference>
<dbReference type="InterPro" id="IPR039537">
    <property type="entry name" value="Retrotran_Ty1/copia-like"/>
</dbReference>
<sequence>MKVRATFLSFKALVKNQFGCKLKTLRSDNGAEFTLEAFKQHCAATEILQHFTTSYTT</sequence>
<name>A0A2P2JVQ0_RHIMU</name>
<proteinExistence type="predicted"/>
<reference evidence="1" key="1">
    <citation type="submission" date="2018-02" db="EMBL/GenBank/DDBJ databases">
        <title>Rhizophora mucronata_Transcriptome.</title>
        <authorList>
            <person name="Meera S.P."/>
            <person name="Sreeshan A."/>
            <person name="Augustine A."/>
        </authorList>
    </citation>
    <scope>NUCLEOTIDE SEQUENCE</scope>
    <source>
        <tissue evidence="1">Leaf</tissue>
    </source>
</reference>